<keyword evidence="10 11" id="KW-0961">Cell wall biogenesis/degradation</keyword>
<comment type="similarity">
    <text evidence="9 10 11">Belongs to the MurJ/MviN family.</text>
</comment>
<dbReference type="HAMAP" id="MF_02078">
    <property type="entry name" value="MurJ_MviN"/>
    <property type="match status" value="1"/>
</dbReference>
<evidence type="ECO:0000313" key="13">
    <source>
        <dbReference type="Proteomes" id="UP000214603"/>
    </source>
</evidence>
<comment type="function">
    <text evidence="8 10 11">Involved in peptidoglycan biosynthesis. Transports lipid-linked peptidoglycan precursors from the inner to the outer leaflet of the cytoplasmic membrane.</text>
</comment>
<keyword evidence="4 10" id="KW-0133">Cell shape</keyword>
<feature type="transmembrane region" description="Helical" evidence="10">
    <location>
        <begin position="190"/>
        <end position="215"/>
    </location>
</feature>
<feature type="transmembrane region" description="Helical" evidence="10">
    <location>
        <begin position="235"/>
        <end position="260"/>
    </location>
</feature>
<evidence type="ECO:0000256" key="3">
    <source>
        <dbReference type="ARBA" id="ARBA00022692"/>
    </source>
</evidence>
<dbReference type="GO" id="GO:0009252">
    <property type="term" value="P:peptidoglycan biosynthetic process"/>
    <property type="evidence" value="ECO:0007669"/>
    <property type="project" value="UniProtKB-UniRule"/>
</dbReference>
<proteinExistence type="inferred from homology"/>
<feature type="transmembrane region" description="Helical" evidence="10">
    <location>
        <begin position="414"/>
        <end position="435"/>
    </location>
</feature>
<keyword evidence="6 10" id="KW-1133">Transmembrane helix</keyword>
<dbReference type="EMBL" id="NJIH01000021">
    <property type="protein sequence ID" value="OWT53446.1"/>
    <property type="molecule type" value="Genomic_DNA"/>
</dbReference>
<evidence type="ECO:0000256" key="6">
    <source>
        <dbReference type="ARBA" id="ARBA00022989"/>
    </source>
</evidence>
<feature type="transmembrane region" description="Helical" evidence="10">
    <location>
        <begin position="136"/>
        <end position="156"/>
    </location>
</feature>
<dbReference type="RefSeq" id="WP_088606064.1">
    <property type="nucleotide sequence ID" value="NZ_NJIH01000021.1"/>
</dbReference>
<evidence type="ECO:0000256" key="7">
    <source>
        <dbReference type="ARBA" id="ARBA00023136"/>
    </source>
</evidence>
<dbReference type="AlphaFoldDB" id="A0A225LWH3"/>
<dbReference type="PRINTS" id="PR01806">
    <property type="entry name" value="VIRFACTRMVIN"/>
</dbReference>
<evidence type="ECO:0000256" key="8">
    <source>
        <dbReference type="ARBA" id="ARBA00060041"/>
    </source>
</evidence>
<feature type="transmembrane region" description="Helical" evidence="10">
    <location>
        <begin position="486"/>
        <end position="508"/>
    </location>
</feature>
<keyword evidence="10 11" id="KW-0813">Transport</keyword>
<keyword evidence="10" id="KW-0997">Cell inner membrane</keyword>
<reference evidence="13" key="1">
    <citation type="submission" date="2017-06" db="EMBL/GenBank/DDBJ databases">
        <title>Herbaspirillum phytohormonus sp. nov., isolated from the root nodule of Robinia pseudoacacia in lead-zinc mine.</title>
        <authorList>
            <person name="Fan M."/>
            <person name="Lin Y."/>
        </authorList>
    </citation>
    <scope>NUCLEOTIDE SEQUENCE [LARGE SCALE GENOMIC DNA]</scope>
    <source>
        <strain evidence="13">SC-089</strain>
    </source>
</reference>
<dbReference type="PANTHER" id="PTHR47019:SF1">
    <property type="entry name" value="LIPID II FLIPPASE MURJ"/>
    <property type="match status" value="1"/>
</dbReference>
<comment type="caution">
    <text evidence="12">The sequence shown here is derived from an EMBL/GenBank/DDBJ whole genome shotgun (WGS) entry which is preliminary data.</text>
</comment>
<feature type="transmembrane region" description="Helical" evidence="10">
    <location>
        <begin position="280"/>
        <end position="300"/>
    </location>
</feature>
<keyword evidence="13" id="KW-1185">Reference proteome</keyword>
<accession>A0A225LWH3</accession>
<feature type="transmembrane region" description="Helical" evidence="10">
    <location>
        <begin position="389"/>
        <end position="408"/>
    </location>
</feature>
<evidence type="ECO:0000256" key="5">
    <source>
        <dbReference type="ARBA" id="ARBA00022984"/>
    </source>
</evidence>
<keyword evidence="5 10" id="KW-0573">Peptidoglycan synthesis</keyword>
<feature type="transmembrane region" description="Helical" evidence="10">
    <location>
        <begin position="312"/>
        <end position="334"/>
    </location>
</feature>
<keyword evidence="7 10" id="KW-0472">Membrane</keyword>
<feature type="transmembrane region" description="Helical" evidence="10">
    <location>
        <begin position="447"/>
        <end position="466"/>
    </location>
</feature>
<dbReference type="Proteomes" id="UP000214603">
    <property type="component" value="Unassembled WGS sequence"/>
</dbReference>
<evidence type="ECO:0000256" key="10">
    <source>
        <dbReference type="HAMAP-Rule" id="MF_02078"/>
    </source>
</evidence>
<keyword evidence="2 10" id="KW-1003">Cell membrane</keyword>
<keyword evidence="3 10" id="KW-0812">Transmembrane</keyword>
<feature type="transmembrane region" description="Helical" evidence="10">
    <location>
        <begin position="88"/>
        <end position="110"/>
    </location>
</feature>
<evidence type="ECO:0000256" key="4">
    <source>
        <dbReference type="ARBA" id="ARBA00022960"/>
    </source>
</evidence>
<feature type="transmembrane region" description="Helical" evidence="10">
    <location>
        <begin position="354"/>
        <end position="377"/>
    </location>
</feature>
<sequence>MSLFRSAATVSSLTLLSRVVGMLRDVLIASTFGAGPLTDAFWVAFRIPNLLRRLFAEGAFSQAFVPILGQARTHKSDAEVRLLLDRVALLLTAALLLVTLAGMAAAPWVVSAMASGMRATARHHEFQAAVDMTRMMFPYIVCMSLVAFASGVLNTWSRFAVPAITPVLLNIALISACLFLTPWFHTPIYALAAGVLLGGLLQLLVQWLALARLGLLPRYSLRLRAAWRDPTVKRILRQMLPAILGVSVAQVSLLINTNIATWLAAGSVTWLSFADRLMEFPTALLGVALGTVLLPSLSAAHAKQDADGYSALLDWGLRLVMLLGLPAALGMAMLSEGLVATLFNYGAFNGHDVMQTRLAVMAYAVGLIGLLAVKILAPGFYARQDIRTPVKVAIAVLVLTQVFNLIFVPQFAHAGLALSIGLGASVNALCLAVILRRRGVYRPHAGWTLFLLRMVPALAALAAVLLAANHTVDWLALAAHPGRRVLYLLGVLAASGIAYFAVLLACGFRTRDFTRRRARA</sequence>
<protein>
    <recommendedName>
        <fullName evidence="10">Probable lipid II flippase MurJ</fullName>
    </recommendedName>
</protein>
<dbReference type="InterPro" id="IPR051050">
    <property type="entry name" value="Lipid_II_flippase_MurJ/MviN"/>
</dbReference>
<dbReference type="PIRSF" id="PIRSF002869">
    <property type="entry name" value="MviN"/>
    <property type="match status" value="1"/>
</dbReference>
<dbReference type="GO" id="GO:0034204">
    <property type="term" value="P:lipid translocation"/>
    <property type="evidence" value="ECO:0007669"/>
    <property type="project" value="TreeGrafter"/>
</dbReference>
<dbReference type="NCBIfam" id="TIGR01695">
    <property type="entry name" value="murJ_mviN"/>
    <property type="match status" value="1"/>
</dbReference>
<dbReference type="CDD" id="cd13123">
    <property type="entry name" value="MATE_MurJ_like"/>
    <property type="match status" value="1"/>
</dbReference>
<dbReference type="PANTHER" id="PTHR47019">
    <property type="entry name" value="LIPID II FLIPPASE MURJ"/>
    <property type="match status" value="1"/>
</dbReference>
<dbReference type="UniPathway" id="UPA00219"/>
<evidence type="ECO:0000313" key="12">
    <source>
        <dbReference type="EMBL" id="OWT53446.1"/>
    </source>
</evidence>
<evidence type="ECO:0000256" key="2">
    <source>
        <dbReference type="ARBA" id="ARBA00022475"/>
    </source>
</evidence>
<organism evidence="12 13">
    <name type="scientific">Candidimonas nitroreducens</name>
    <dbReference type="NCBI Taxonomy" id="683354"/>
    <lineage>
        <taxon>Bacteria</taxon>
        <taxon>Pseudomonadati</taxon>
        <taxon>Pseudomonadota</taxon>
        <taxon>Betaproteobacteria</taxon>
        <taxon>Burkholderiales</taxon>
        <taxon>Alcaligenaceae</taxon>
        <taxon>Candidimonas</taxon>
    </lineage>
</organism>
<name>A0A225LWH3_9BURK</name>
<evidence type="ECO:0000256" key="9">
    <source>
        <dbReference type="ARBA" id="ARBA00061532"/>
    </source>
</evidence>
<evidence type="ECO:0000256" key="1">
    <source>
        <dbReference type="ARBA" id="ARBA00004651"/>
    </source>
</evidence>
<evidence type="ECO:0000256" key="11">
    <source>
        <dbReference type="PIRNR" id="PIRNR002869"/>
    </source>
</evidence>
<dbReference type="GO" id="GO:0008360">
    <property type="term" value="P:regulation of cell shape"/>
    <property type="evidence" value="ECO:0007669"/>
    <property type="project" value="UniProtKB-UniRule"/>
</dbReference>
<gene>
    <name evidence="12" type="primary">mviN</name>
    <name evidence="10" type="synonym">murJ</name>
    <name evidence="12" type="ORF">CEY11_24495</name>
</gene>
<dbReference type="Pfam" id="PF03023">
    <property type="entry name" value="MurJ"/>
    <property type="match status" value="1"/>
</dbReference>
<dbReference type="GO" id="GO:0005886">
    <property type="term" value="C:plasma membrane"/>
    <property type="evidence" value="ECO:0007669"/>
    <property type="project" value="UniProtKB-SubCell"/>
</dbReference>
<dbReference type="OrthoDB" id="9816572at2"/>
<feature type="transmembrane region" description="Helical" evidence="10">
    <location>
        <begin position="163"/>
        <end position="184"/>
    </location>
</feature>
<comment type="subcellular location">
    <subcellularLocation>
        <location evidence="10">Cell inner membrane</location>
        <topology evidence="10">Multi-pass membrane protein</topology>
    </subcellularLocation>
    <subcellularLocation>
        <location evidence="1">Cell membrane</location>
        <topology evidence="1">Multi-pass membrane protein</topology>
    </subcellularLocation>
</comment>
<dbReference type="GO" id="GO:0015648">
    <property type="term" value="F:lipid-linked peptidoglycan transporter activity"/>
    <property type="evidence" value="ECO:0007669"/>
    <property type="project" value="UniProtKB-UniRule"/>
</dbReference>
<dbReference type="GO" id="GO:0071555">
    <property type="term" value="P:cell wall organization"/>
    <property type="evidence" value="ECO:0007669"/>
    <property type="project" value="UniProtKB-UniRule"/>
</dbReference>
<dbReference type="InterPro" id="IPR004268">
    <property type="entry name" value="MurJ"/>
</dbReference>
<comment type="pathway">
    <text evidence="10">Cell wall biogenesis; peptidoglycan biosynthesis.</text>
</comment>